<evidence type="ECO:0000256" key="5">
    <source>
        <dbReference type="ARBA" id="ARBA00022723"/>
    </source>
</evidence>
<dbReference type="InterPro" id="IPR047127">
    <property type="entry name" value="MutT-like"/>
</dbReference>
<evidence type="ECO:0000256" key="7">
    <source>
        <dbReference type="ARBA" id="ARBA00022801"/>
    </source>
</evidence>
<evidence type="ECO:0000256" key="6">
    <source>
        <dbReference type="ARBA" id="ARBA00022763"/>
    </source>
</evidence>
<proteinExistence type="inferred from homology"/>
<dbReference type="AlphaFoldDB" id="A0A239NNC9"/>
<name>A0A239NNC9_9ACTN</name>
<accession>A0A239NNC9</accession>
<dbReference type="SUPFAM" id="SSF55811">
    <property type="entry name" value="Nudix"/>
    <property type="match status" value="1"/>
</dbReference>
<dbReference type="Proteomes" id="UP000198282">
    <property type="component" value="Unassembled WGS sequence"/>
</dbReference>
<reference evidence="13 14" key="1">
    <citation type="submission" date="2017-06" db="EMBL/GenBank/DDBJ databases">
        <authorList>
            <person name="Kim H.J."/>
            <person name="Triplett B.A."/>
        </authorList>
    </citation>
    <scope>NUCLEOTIDE SEQUENCE [LARGE SCALE GENOMIC DNA]</scope>
    <source>
        <strain evidence="13 14">CGMCC 4.2132</strain>
    </source>
</reference>
<keyword evidence="8" id="KW-0460">Magnesium</keyword>
<organism evidence="13 14">
    <name type="scientific">Streptosporangium subroseum</name>
    <dbReference type="NCBI Taxonomy" id="106412"/>
    <lineage>
        <taxon>Bacteria</taxon>
        <taxon>Bacillati</taxon>
        <taxon>Actinomycetota</taxon>
        <taxon>Actinomycetes</taxon>
        <taxon>Streptosporangiales</taxon>
        <taxon>Streptosporangiaceae</taxon>
        <taxon>Streptosporangium</taxon>
    </lineage>
</organism>
<keyword evidence="5" id="KW-0479">Metal-binding</keyword>
<evidence type="ECO:0000256" key="4">
    <source>
        <dbReference type="ARBA" id="ARBA00022705"/>
    </source>
</evidence>
<evidence type="ECO:0000313" key="14">
    <source>
        <dbReference type="Proteomes" id="UP000198282"/>
    </source>
</evidence>
<comment type="cofactor">
    <cofactor evidence="1">
        <name>Mg(2+)</name>
        <dbReference type="ChEBI" id="CHEBI:18420"/>
    </cofactor>
</comment>
<dbReference type="PANTHER" id="PTHR47707:SF1">
    <property type="entry name" value="NUDIX HYDROLASE FAMILY PROTEIN"/>
    <property type="match status" value="1"/>
</dbReference>
<evidence type="ECO:0000256" key="3">
    <source>
        <dbReference type="ARBA" id="ARBA00022457"/>
    </source>
</evidence>
<evidence type="ECO:0000256" key="10">
    <source>
        <dbReference type="ARBA" id="ARBA00035861"/>
    </source>
</evidence>
<dbReference type="Pfam" id="PF00293">
    <property type="entry name" value="NUDIX"/>
    <property type="match status" value="1"/>
</dbReference>
<dbReference type="InterPro" id="IPR020476">
    <property type="entry name" value="Nudix_hydrolase"/>
</dbReference>
<evidence type="ECO:0000256" key="11">
    <source>
        <dbReference type="ARBA" id="ARBA00038905"/>
    </source>
</evidence>
<dbReference type="PANTHER" id="PTHR47707">
    <property type="entry name" value="8-OXO-DGTP DIPHOSPHATASE"/>
    <property type="match status" value="1"/>
</dbReference>
<dbReference type="GO" id="GO:0008413">
    <property type="term" value="F:8-oxo-7,8-dihydroguanosine triphosphate pyrophosphatase activity"/>
    <property type="evidence" value="ECO:0007669"/>
    <property type="project" value="TreeGrafter"/>
</dbReference>
<dbReference type="Gene3D" id="3.90.79.10">
    <property type="entry name" value="Nucleoside Triphosphate Pyrophosphohydrolase"/>
    <property type="match status" value="1"/>
</dbReference>
<dbReference type="InterPro" id="IPR000086">
    <property type="entry name" value="NUDIX_hydrolase_dom"/>
</dbReference>
<sequence>MTPSDPRVVVGAAIVDDTGRLLAAQRAGPPELAGGWEFPGGKVDPGEDDHTALVRECQEELGVLVKIGEQVGGDWPLTGGYVLRVWLAKLSEGEPETREHLALRWLSVDELYDVPWLPADLPVVRAVQGRLDESRTG</sequence>
<evidence type="ECO:0000259" key="12">
    <source>
        <dbReference type="PROSITE" id="PS51462"/>
    </source>
</evidence>
<dbReference type="GO" id="GO:0006281">
    <property type="term" value="P:DNA repair"/>
    <property type="evidence" value="ECO:0007669"/>
    <property type="project" value="UniProtKB-KW"/>
</dbReference>
<protein>
    <recommendedName>
        <fullName evidence="11">8-oxo-dGTP diphosphatase</fullName>
        <ecNumber evidence="11">3.6.1.55</ecNumber>
    </recommendedName>
</protein>
<keyword evidence="7" id="KW-0378">Hydrolase</keyword>
<dbReference type="EMBL" id="FZOD01000064">
    <property type="protein sequence ID" value="SNT56411.1"/>
    <property type="molecule type" value="Genomic_DNA"/>
</dbReference>
<keyword evidence="3" id="KW-0515">Mutator protein</keyword>
<dbReference type="GO" id="GO:0035539">
    <property type="term" value="F:8-oxo-7,8-dihydrodeoxyguanosine triphosphate pyrophosphatase activity"/>
    <property type="evidence" value="ECO:0007669"/>
    <property type="project" value="UniProtKB-EC"/>
</dbReference>
<comment type="catalytic activity">
    <reaction evidence="10">
        <text>8-oxo-dGTP + H2O = 8-oxo-dGMP + diphosphate + H(+)</text>
        <dbReference type="Rhea" id="RHEA:31575"/>
        <dbReference type="ChEBI" id="CHEBI:15377"/>
        <dbReference type="ChEBI" id="CHEBI:15378"/>
        <dbReference type="ChEBI" id="CHEBI:33019"/>
        <dbReference type="ChEBI" id="CHEBI:63224"/>
        <dbReference type="ChEBI" id="CHEBI:77896"/>
        <dbReference type="EC" id="3.6.1.55"/>
    </reaction>
</comment>
<dbReference type="EC" id="3.6.1.55" evidence="11"/>
<evidence type="ECO:0000313" key="13">
    <source>
        <dbReference type="EMBL" id="SNT56411.1"/>
    </source>
</evidence>
<evidence type="ECO:0000256" key="2">
    <source>
        <dbReference type="ARBA" id="ARBA00005582"/>
    </source>
</evidence>
<evidence type="ECO:0000256" key="1">
    <source>
        <dbReference type="ARBA" id="ARBA00001946"/>
    </source>
</evidence>
<dbReference type="GO" id="GO:0044716">
    <property type="term" value="F:8-oxo-GDP phosphatase activity"/>
    <property type="evidence" value="ECO:0007669"/>
    <property type="project" value="TreeGrafter"/>
</dbReference>
<gene>
    <name evidence="13" type="ORF">SAMN05216276_106413</name>
</gene>
<evidence type="ECO:0000256" key="9">
    <source>
        <dbReference type="ARBA" id="ARBA00023204"/>
    </source>
</evidence>
<dbReference type="GO" id="GO:0006260">
    <property type="term" value="P:DNA replication"/>
    <property type="evidence" value="ECO:0007669"/>
    <property type="project" value="UniProtKB-KW"/>
</dbReference>
<dbReference type="PRINTS" id="PR00502">
    <property type="entry name" value="NUDIXFAMILY"/>
</dbReference>
<feature type="domain" description="Nudix hydrolase" evidence="12">
    <location>
        <begin position="5"/>
        <end position="131"/>
    </location>
</feature>
<dbReference type="GO" id="GO:0044715">
    <property type="term" value="F:8-oxo-dGDP phosphatase activity"/>
    <property type="evidence" value="ECO:0007669"/>
    <property type="project" value="TreeGrafter"/>
</dbReference>
<comment type="similarity">
    <text evidence="2">Belongs to the Nudix hydrolase family.</text>
</comment>
<dbReference type="CDD" id="cd03425">
    <property type="entry name" value="NUDIX_MutT_NudA_like"/>
    <property type="match status" value="1"/>
</dbReference>
<keyword evidence="9" id="KW-0234">DNA repair</keyword>
<evidence type="ECO:0000256" key="8">
    <source>
        <dbReference type="ARBA" id="ARBA00022842"/>
    </source>
</evidence>
<dbReference type="InterPro" id="IPR015797">
    <property type="entry name" value="NUDIX_hydrolase-like_dom_sf"/>
</dbReference>
<keyword evidence="4" id="KW-0235">DNA replication</keyword>
<keyword evidence="6" id="KW-0227">DNA damage</keyword>
<dbReference type="PROSITE" id="PS51462">
    <property type="entry name" value="NUDIX"/>
    <property type="match status" value="1"/>
</dbReference>
<keyword evidence="14" id="KW-1185">Reference proteome</keyword>
<dbReference type="GO" id="GO:0046872">
    <property type="term" value="F:metal ion binding"/>
    <property type="evidence" value="ECO:0007669"/>
    <property type="project" value="UniProtKB-KW"/>
</dbReference>
<dbReference type="RefSeq" id="WP_245878826.1">
    <property type="nucleotide sequence ID" value="NZ_CP109068.1"/>
</dbReference>